<evidence type="ECO:0000256" key="10">
    <source>
        <dbReference type="SAM" id="MobiDB-lite"/>
    </source>
</evidence>
<feature type="compositionally biased region" description="Basic and acidic residues" evidence="10">
    <location>
        <begin position="447"/>
        <end position="464"/>
    </location>
</feature>
<dbReference type="AlphaFoldDB" id="A0AAD9YYU9"/>
<comment type="similarity">
    <text evidence="2">Belongs to the sphingosine N-acyltransferase family.</text>
</comment>
<proteinExistence type="inferred from homology"/>
<evidence type="ECO:0000256" key="9">
    <source>
        <dbReference type="PROSITE-ProRule" id="PRU00205"/>
    </source>
</evidence>
<protein>
    <recommendedName>
        <fullName evidence="12">TLC domain-containing protein</fullName>
    </recommendedName>
</protein>
<evidence type="ECO:0000256" key="8">
    <source>
        <dbReference type="ARBA" id="ARBA00023180"/>
    </source>
</evidence>
<feature type="transmembrane region" description="Helical" evidence="11">
    <location>
        <begin position="186"/>
        <end position="211"/>
    </location>
</feature>
<keyword evidence="14" id="KW-1185">Reference proteome</keyword>
<dbReference type="Pfam" id="PF03798">
    <property type="entry name" value="TRAM_LAG1_CLN8"/>
    <property type="match status" value="1"/>
</dbReference>
<feature type="domain" description="TLC" evidence="12">
    <location>
        <begin position="177"/>
        <end position="393"/>
    </location>
</feature>
<organism evidence="13 14">
    <name type="scientific">Lepraria neglecta</name>
    <dbReference type="NCBI Taxonomy" id="209136"/>
    <lineage>
        <taxon>Eukaryota</taxon>
        <taxon>Fungi</taxon>
        <taxon>Dikarya</taxon>
        <taxon>Ascomycota</taxon>
        <taxon>Pezizomycotina</taxon>
        <taxon>Lecanoromycetes</taxon>
        <taxon>OSLEUM clade</taxon>
        <taxon>Lecanoromycetidae</taxon>
        <taxon>Lecanorales</taxon>
        <taxon>Lecanorineae</taxon>
        <taxon>Stereocaulaceae</taxon>
        <taxon>Lepraria</taxon>
    </lineage>
</organism>
<feature type="transmembrane region" description="Helical" evidence="11">
    <location>
        <begin position="142"/>
        <end position="159"/>
    </location>
</feature>
<sequence length="464" mass="53635">MPRHRRKSSGLGAELRGDTGASALSTLEPTPTFNSPPLTPTNQTSHQRNSQTKPFRPFSKRRKAKSLFRRWKAFSFRHTWTNPLIIIILVLSAYGINPSPSNPLHRAIFLSYPIASDHPFIPYHARHGPDQPTFYGKGPYDFAFVAFYIVVLTFTREFLMQRLIRPMAICFGIRSRAKQNRFMEQVYTAMYFAVFGPLGLYVMSRTPVWYFNTAGMFEGFPHRAHEGLFKAYYLLQASYWAQQFIVLCLLLEKPRKDFKELVGHHIITLALIWLSYRFHFTYMGVAVYITHDISDFFLAISKTLNYLNSSLIFPWFSLFIGIWVYLRHYINLVILYATLSTFRSVGPFELNWDTQQYKCWISQYITFALLASLQSINLVWLFFILRIAYNIVFVKVVVDVRSDDEESEMEVEEKQGEGYEVGVSGGEKKQLEGPRMNGVKATNGKASEPHDSYADAVIEGKKEK</sequence>
<accession>A0AAD9YYU9</accession>
<dbReference type="InterPro" id="IPR016439">
    <property type="entry name" value="Lag1/Lac1-like"/>
</dbReference>
<gene>
    <name evidence="13" type="ORF">OEA41_009917</name>
</gene>
<feature type="transmembrane region" description="Helical" evidence="11">
    <location>
        <begin position="364"/>
        <end position="385"/>
    </location>
</feature>
<evidence type="ECO:0000313" key="13">
    <source>
        <dbReference type="EMBL" id="KAK3166792.1"/>
    </source>
</evidence>
<feature type="transmembrane region" description="Helical" evidence="11">
    <location>
        <begin position="79"/>
        <end position="96"/>
    </location>
</feature>
<evidence type="ECO:0000256" key="6">
    <source>
        <dbReference type="ARBA" id="ARBA00022989"/>
    </source>
</evidence>
<evidence type="ECO:0000313" key="14">
    <source>
        <dbReference type="Proteomes" id="UP001276659"/>
    </source>
</evidence>
<evidence type="ECO:0000256" key="11">
    <source>
        <dbReference type="SAM" id="Phobius"/>
    </source>
</evidence>
<dbReference type="EMBL" id="JASNWA010000011">
    <property type="protein sequence ID" value="KAK3166792.1"/>
    <property type="molecule type" value="Genomic_DNA"/>
</dbReference>
<feature type="region of interest" description="Disordered" evidence="10">
    <location>
        <begin position="1"/>
        <end position="61"/>
    </location>
</feature>
<feature type="transmembrane region" description="Helical" evidence="11">
    <location>
        <begin position="309"/>
        <end position="326"/>
    </location>
</feature>
<evidence type="ECO:0000259" key="12">
    <source>
        <dbReference type="PROSITE" id="PS50922"/>
    </source>
</evidence>
<keyword evidence="3" id="KW-0808">Transferase</keyword>
<dbReference type="GO" id="GO:0050291">
    <property type="term" value="F:sphingosine N-acyltransferase activity"/>
    <property type="evidence" value="ECO:0007669"/>
    <property type="project" value="InterPro"/>
</dbReference>
<evidence type="ECO:0000256" key="5">
    <source>
        <dbReference type="ARBA" id="ARBA00022824"/>
    </source>
</evidence>
<keyword evidence="5" id="KW-0256">Endoplasmic reticulum</keyword>
<keyword evidence="6 11" id="KW-1133">Transmembrane helix</keyword>
<feature type="region of interest" description="Disordered" evidence="10">
    <location>
        <begin position="407"/>
        <end position="464"/>
    </location>
</feature>
<keyword evidence="4 9" id="KW-0812">Transmembrane</keyword>
<comment type="caution">
    <text evidence="13">The sequence shown here is derived from an EMBL/GenBank/DDBJ whole genome shotgun (WGS) entry which is preliminary data.</text>
</comment>
<dbReference type="PROSITE" id="PS50922">
    <property type="entry name" value="TLC"/>
    <property type="match status" value="1"/>
</dbReference>
<feature type="transmembrane region" description="Helical" evidence="11">
    <location>
        <begin position="263"/>
        <end position="289"/>
    </location>
</feature>
<dbReference type="Proteomes" id="UP001276659">
    <property type="component" value="Unassembled WGS sequence"/>
</dbReference>
<dbReference type="InterPro" id="IPR006634">
    <property type="entry name" value="TLC-dom"/>
</dbReference>
<keyword evidence="7 9" id="KW-0472">Membrane</keyword>
<name>A0AAD9YYU9_9LECA</name>
<dbReference type="GO" id="GO:0005789">
    <property type="term" value="C:endoplasmic reticulum membrane"/>
    <property type="evidence" value="ECO:0007669"/>
    <property type="project" value="UniProtKB-SubCell"/>
</dbReference>
<evidence type="ECO:0000256" key="4">
    <source>
        <dbReference type="ARBA" id="ARBA00022692"/>
    </source>
</evidence>
<evidence type="ECO:0000256" key="1">
    <source>
        <dbReference type="ARBA" id="ARBA00004477"/>
    </source>
</evidence>
<dbReference type="PIRSF" id="PIRSF005225">
    <property type="entry name" value="LAG1_LAC1"/>
    <property type="match status" value="1"/>
</dbReference>
<dbReference type="PANTHER" id="PTHR12560">
    <property type="entry name" value="LONGEVITY ASSURANCE FACTOR 1 LAG1"/>
    <property type="match status" value="1"/>
</dbReference>
<evidence type="ECO:0000256" key="7">
    <source>
        <dbReference type="ARBA" id="ARBA00023136"/>
    </source>
</evidence>
<keyword evidence="8" id="KW-0325">Glycoprotein</keyword>
<dbReference type="PANTHER" id="PTHR12560:SF11">
    <property type="entry name" value="CERAMIDE SYNTHASE LAC1-RELATED"/>
    <property type="match status" value="1"/>
</dbReference>
<evidence type="ECO:0000256" key="2">
    <source>
        <dbReference type="ARBA" id="ARBA00009808"/>
    </source>
</evidence>
<comment type="subcellular location">
    <subcellularLocation>
        <location evidence="1">Endoplasmic reticulum membrane</location>
        <topology evidence="1">Multi-pass membrane protein</topology>
    </subcellularLocation>
</comment>
<feature type="compositionally biased region" description="Polar residues" evidence="10">
    <location>
        <begin position="22"/>
        <end position="53"/>
    </location>
</feature>
<reference evidence="13" key="1">
    <citation type="submission" date="2022-11" db="EMBL/GenBank/DDBJ databases">
        <title>Chromosomal genome sequence assembly and mating type (MAT) locus characterization of the leprose asexual lichenized fungus Lepraria neglecta (Nyl.) Erichsen.</title>
        <authorList>
            <person name="Allen J.L."/>
            <person name="Pfeffer B."/>
        </authorList>
    </citation>
    <scope>NUCLEOTIDE SEQUENCE</scope>
    <source>
        <strain evidence="13">Allen 5258</strain>
    </source>
</reference>
<evidence type="ECO:0000256" key="3">
    <source>
        <dbReference type="ARBA" id="ARBA00022679"/>
    </source>
</evidence>
<dbReference type="GO" id="GO:0046513">
    <property type="term" value="P:ceramide biosynthetic process"/>
    <property type="evidence" value="ECO:0007669"/>
    <property type="project" value="InterPro"/>
</dbReference>
<dbReference type="SMART" id="SM00724">
    <property type="entry name" value="TLC"/>
    <property type="match status" value="1"/>
</dbReference>